<sequence length="272" mass="31178">MTTSTHEYSRIQDDEDSGKSTVQEKRLSRKRWLRQNLGFIVSIVVVSLWTITSIVEIKDNEMNQMATGKHPPLTTHRVNTYMITDDSSQSVWLRYGWWSKYSTDDHLNITAVEEVDQAWDGIVAGHGVVAIDHKWAADQGLPLSMNLPDDHSKGVYILDAYHQIHCLTIIRKTLYQLQRREPVTWPAAHTIHCFDALRQYIMCTGGDTLLYTKGRNTTGDGQYRRCKNWGTLRDWATTHTACYRDSEKNIPLDDHFGYCDNGDDGLSWAPGE</sequence>
<keyword evidence="5" id="KW-1185">Reference proteome</keyword>
<comment type="caution">
    <text evidence="4">The sequence shown here is derived from an EMBL/GenBank/DDBJ whole genome shotgun (WGS) entry which is preliminary data.</text>
</comment>
<feature type="region of interest" description="Disordered" evidence="2">
    <location>
        <begin position="1"/>
        <end position="22"/>
    </location>
</feature>
<dbReference type="Pfam" id="PF11807">
    <property type="entry name" value="UstYa"/>
    <property type="match status" value="1"/>
</dbReference>
<evidence type="ECO:0000256" key="1">
    <source>
        <dbReference type="ARBA" id="ARBA00035112"/>
    </source>
</evidence>
<evidence type="ECO:0008006" key="6">
    <source>
        <dbReference type="Google" id="ProtNLM"/>
    </source>
</evidence>
<feature type="transmembrane region" description="Helical" evidence="3">
    <location>
        <begin position="36"/>
        <end position="55"/>
    </location>
</feature>
<keyword evidence="3" id="KW-0812">Transmembrane</keyword>
<keyword evidence="3" id="KW-1133">Transmembrane helix</keyword>
<protein>
    <recommendedName>
        <fullName evidence="6">Tat pathway signal sequence</fullName>
    </recommendedName>
</protein>
<name>A0AAN6LSM4_9PLEO</name>
<accession>A0AAN6LSM4</accession>
<evidence type="ECO:0000256" key="3">
    <source>
        <dbReference type="SAM" id="Phobius"/>
    </source>
</evidence>
<proteinExistence type="inferred from homology"/>
<keyword evidence="3" id="KW-0472">Membrane</keyword>
<dbReference type="PANTHER" id="PTHR33365:SF6">
    <property type="entry name" value="OXIDASE USTYA"/>
    <property type="match status" value="1"/>
</dbReference>
<dbReference type="InterPro" id="IPR021765">
    <property type="entry name" value="UstYa-like"/>
</dbReference>
<dbReference type="Proteomes" id="UP001280581">
    <property type="component" value="Unassembled WGS sequence"/>
</dbReference>
<evidence type="ECO:0000313" key="4">
    <source>
        <dbReference type="EMBL" id="KAK3203054.1"/>
    </source>
</evidence>
<reference evidence="4 5" key="1">
    <citation type="submission" date="2021-02" db="EMBL/GenBank/DDBJ databases">
        <title>Genome assembly of Pseudopithomyces chartarum.</title>
        <authorList>
            <person name="Jauregui R."/>
            <person name="Singh J."/>
            <person name="Voisey C."/>
        </authorList>
    </citation>
    <scope>NUCLEOTIDE SEQUENCE [LARGE SCALE GENOMIC DNA]</scope>
    <source>
        <strain evidence="4 5">AGR01</strain>
    </source>
</reference>
<comment type="similarity">
    <text evidence="1">Belongs to the ustYa family.</text>
</comment>
<gene>
    <name evidence="4" type="ORF">GRF29_112g31705</name>
</gene>
<dbReference type="GO" id="GO:0043386">
    <property type="term" value="P:mycotoxin biosynthetic process"/>
    <property type="evidence" value="ECO:0007669"/>
    <property type="project" value="InterPro"/>
</dbReference>
<dbReference type="AlphaFoldDB" id="A0AAN6LSM4"/>
<organism evidence="4 5">
    <name type="scientific">Pseudopithomyces chartarum</name>
    <dbReference type="NCBI Taxonomy" id="1892770"/>
    <lineage>
        <taxon>Eukaryota</taxon>
        <taxon>Fungi</taxon>
        <taxon>Dikarya</taxon>
        <taxon>Ascomycota</taxon>
        <taxon>Pezizomycotina</taxon>
        <taxon>Dothideomycetes</taxon>
        <taxon>Pleosporomycetidae</taxon>
        <taxon>Pleosporales</taxon>
        <taxon>Massarineae</taxon>
        <taxon>Didymosphaeriaceae</taxon>
        <taxon>Pseudopithomyces</taxon>
    </lineage>
</organism>
<evidence type="ECO:0000313" key="5">
    <source>
        <dbReference type="Proteomes" id="UP001280581"/>
    </source>
</evidence>
<dbReference type="EMBL" id="WVTA01000011">
    <property type="protein sequence ID" value="KAK3203054.1"/>
    <property type="molecule type" value="Genomic_DNA"/>
</dbReference>
<evidence type="ECO:0000256" key="2">
    <source>
        <dbReference type="SAM" id="MobiDB-lite"/>
    </source>
</evidence>
<dbReference type="PANTHER" id="PTHR33365">
    <property type="entry name" value="YALI0B05434P"/>
    <property type="match status" value="1"/>
</dbReference>